<evidence type="ECO:0000256" key="1">
    <source>
        <dbReference type="SAM" id="MobiDB-lite"/>
    </source>
</evidence>
<organism evidence="2">
    <name type="scientific">Zea mays</name>
    <name type="common">Maize</name>
    <dbReference type="NCBI Taxonomy" id="4577"/>
    <lineage>
        <taxon>Eukaryota</taxon>
        <taxon>Viridiplantae</taxon>
        <taxon>Streptophyta</taxon>
        <taxon>Embryophyta</taxon>
        <taxon>Tracheophyta</taxon>
        <taxon>Spermatophyta</taxon>
        <taxon>Magnoliopsida</taxon>
        <taxon>Liliopsida</taxon>
        <taxon>Poales</taxon>
        <taxon>Poaceae</taxon>
        <taxon>PACMAD clade</taxon>
        <taxon>Panicoideae</taxon>
        <taxon>Andropogonodae</taxon>
        <taxon>Andropogoneae</taxon>
        <taxon>Tripsacinae</taxon>
        <taxon>Zea</taxon>
    </lineage>
</organism>
<proteinExistence type="evidence at transcript level"/>
<sequence length="82" mass="9058">MPQWWGQEARGGGDNTSVVVKMESPDWAVREPEAARGRPTAARTLARSRGCFCSRRTAPRGSSRAPPPPRCPRLHRVPPRAI</sequence>
<evidence type="ECO:0000313" key="2">
    <source>
        <dbReference type="EMBL" id="ACF86972.1"/>
    </source>
</evidence>
<name>B4FXX9_MAIZE</name>
<protein>
    <submittedName>
        <fullName evidence="2">Uncharacterized protein</fullName>
    </submittedName>
</protein>
<feature type="compositionally biased region" description="Low complexity" evidence="1">
    <location>
        <begin position="54"/>
        <end position="64"/>
    </location>
</feature>
<dbReference type="EMBL" id="BT041967">
    <property type="protein sequence ID" value="ACF86972.1"/>
    <property type="molecule type" value="mRNA"/>
</dbReference>
<dbReference type="AlphaFoldDB" id="B4FXX9"/>
<feature type="compositionally biased region" description="Basic residues" evidence="1">
    <location>
        <begin position="72"/>
        <end position="82"/>
    </location>
</feature>
<feature type="region of interest" description="Disordered" evidence="1">
    <location>
        <begin position="54"/>
        <end position="82"/>
    </location>
</feature>
<reference evidence="2" key="1">
    <citation type="journal article" date="2009" name="PLoS Genet.">
        <title>Sequencing, mapping, and analysis of 27,455 maize full-length cDNAs.</title>
        <authorList>
            <person name="Soderlund C."/>
            <person name="Descour A."/>
            <person name="Kudrna D."/>
            <person name="Bomhoff M."/>
            <person name="Boyd L."/>
            <person name="Currie J."/>
            <person name="Angelova A."/>
            <person name="Collura K."/>
            <person name="Wissotski M."/>
            <person name="Ashley E."/>
            <person name="Morrow D."/>
            <person name="Fernandes J."/>
            <person name="Walbot V."/>
            <person name="Yu Y."/>
        </authorList>
    </citation>
    <scope>NUCLEOTIDE SEQUENCE</scope>
    <source>
        <strain evidence="2">B73</strain>
    </source>
</reference>
<accession>B4FXX9</accession>